<dbReference type="PROSITE" id="PS00028">
    <property type="entry name" value="ZINC_FINGER_C2H2_1"/>
    <property type="match status" value="2"/>
</dbReference>
<dbReference type="FunFam" id="3.30.160.60:FF:002484">
    <property type="entry name" value="Protein CBR-LSY-2"/>
    <property type="match status" value="1"/>
</dbReference>
<dbReference type="WBParaSite" id="Gr19_v10_g2562.t1">
    <property type="protein sequence ID" value="Gr19_v10_g2562.t1"/>
    <property type="gene ID" value="Gr19_v10_g2562"/>
</dbReference>
<dbReference type="InterPro" id="IPR050888">
    <property type="entry name" value="ZnF_C2H2-type_TF"/>
</dbReference>
<dbReference type="GO" id="GO:0008270">
    <property type="term" value="F:zinc ion binding"/>
    <property type="evidence" value="ECO:0007669"/>
    <property type="project" value="UniProtKB-KW"/>
</dbReference>
<evidence type="ECO:0000256" key="6">
    <source>
        <dbReference type="ARBA" id="ARBA00023242"/>
    </source>
</evidence>
<comment type="subcellular location">
    <subcellularLocation>
        <location evidence="1">Nucleus speckle</location>
    </subcellularLocation>
</comment>
<feature type="compositionally biased region" description="Low complexity" evidence="8">
    <location>
        <begin position="416"/>
        <end position="435"/>
    </location>
</feature>
<evidence type="ECO:0000259" key="9">
    <source>
        <dbReference type="PROSITE" id="PS50157"/>
    </source>
</evidence>
<reference evidence="11" key="1">
    <citation type="submission" date="2022-11" db="UniProtKB">
        <authorList>
            <consortium name="WormBaseParasite"/>
        </authorList>
    </citation>
    <scope>IDENTIFICATION</scope>
</reference>
<feature type="region of interest" description="Disordered" evidence="8">
    <location>
        <begin position="585"/>
        <end position="604"/>
    </location>
</feature>
<dbReference type="AlphaFoldDB" id="A0A914HPP6"/>
<feature type="compositionally biased region" description="Polar residues" evidence="8">
    <location>
        <begin position="317"/>
        <end position="332"/>
    </location>
</feature>
<feature type="compositionally biased region" description="Acidic residues" evidence="8">
    <location>
        <begin position="182"/>
        <end position="191"/>
    </location>
</feature>
<evidence type="ECO:0000256" key="4">
    <source>
        <dbReference type="ARBA" id="ARBA00022771"/>
    </source>
</evidence>
<sequence>MLQPPHLQQLSLVPQPSSDAAQQHQQQHKAFVCEICGKAFRFRSNLAEHRSVHTAVKPFVCKFCGKSSRLKGNLTKHILKHHKIEQKEYIGTDDYIIKKGKKSVKDPAAIEFLEKSMIILNNGGNNPQNNAAHQQHLLNAPGSHQSADSGSTEHQNGDFDGHGILLSLGLDSGSLDLKAEEAMDEGDEDDNFGDHHHHEEFTDPENNHQETKPYILNSTANERLLEHCESAICSGDSDSIERHEMDDINEADADGAGADDCSGAECQSSGTQSPILAHESTAGTNALAAAACKALLFGQMDNKILAKALLSSSRTANAYGTSGQKDTTSGALTNQQQAQATNDEIMRILQQVSSMTEQQQHQAVHDSDQQAQNVSMVGGSTSSSSKLATQCQLCGKHFRKPRDLMAHLASSAHKFPASTPPTTASWPTGSSSSSSNLKDYYSVNNSVNPLLLLPSSNGTPQTTLAVDASPINIPQQHQQDVIGQFLKDMSPTALATPLTAATRNKSGDGGHQQSQNLVVNELRELRNTVAELRTSTGSSNKLEQMLGQLDSRVCRLEKQLDMALNSIYTLVQLQTGINNSVQKLASATPNSNSANHRPPLKTEQ</sequence>
<keyword evidence="4 7" id="KW-0863">Zinc-finger</keyword>
<dbReference type="PANTHER" id="PTHR24406">
    <property type="entry name" value="TRANSCRIPTIONAL REPRESSOR CTCFL-RELATED"/>
    <property type="match status" value="1"/>
</dbReference>
<dbReference type="SUPFAM" id="SSF57667">
    <property type="entry name" value="beta-beta-alpha zinc fingers"/>
    <property type="match status" value="1"/>
</dbReference>
<feature type="region of interest" description="Disordered" evidence="8">
    <location>
        <begin position="181"/>
        <end position="210"/>
    </location>
</feature>
<evidence type="ECO:0000313" key="11">
    <source>
        <dbReference type="WBParaSite" id="Gr19_v10_g2562.t1"/>
    </source>
</evidence>
<dbReference type="SMART" id="SM00355">
    <property type="entry name" value="ZnF_C2H2"/>
    <property type="match status" value="3"/>
</dbReference>
<evidence type="ECO:0000313" key="10">
    <source>
        <dbReference type="Proteomes" id="UP000887572"/>
    </source>
</evidence>
<accession>A0A914HPP6</accession>
<evidence type="ECO:0000256" key="1">
    <source>
        <dbReference type="ARBA" id="ARBA00004324"/>
    </source>
</evidence>
<dbReference type="InterPro" id="IPR036236">
    <property type="entry name" value="Znf_C2H2_sf"/>
</dbReference>
<feature type="region of interest" description="Disordered" evidence="8">
    <location>
        <begin position="414"/>
        <end position="435"/>
    </location>
</feature>
<feature type="compositionally biased region" description="Polar residues" evidence="8">
    <location>
        <begin position="585"/>
        <end position="595"/>
    </location>
</feature>
<feature type="region of interest" description="Disordered" evidence="8">
    <location>
        <begin position="317"/>
        <end position="337"/>
    </location>
</feature>
<evidence type="ECO:0000256" key="7">
    <source>
        <dbReference type="PROSITE-ProRule" id="PRU00042"/>
    </source>
</evidence>
<proteinExistence type="predicted"/>
<dbReference type="Proteomes" id="UP000887572">
    <property type="component" value="Unplaced"/>
</dbReference>
<keyword evidence="5" id="KW-0862">Zinc</keyword>
<dbReference type="Pfam" id="PF00096">
    <property type="entry name" value="zf-C2H2"/>
    <property type="match status" value="3"/>
</dbReference>
<keyword evidence="3" id="KW-0677">Repeat</keyword>
<organism evidence="10 11">
    <name type="scientific">Globodera rostochiensis</name>
    <name type="common">Golden nematode worm</name>
    <name type="synonym">Heterodera rostochiensis</name>
    <dbReference type="NCBI Taxonomy" id="31243"/>
    <lineage>
        <taxon>Eukaryota</taxon>
        <taxon>Metazoa</taxon>
        <taxon>Ecdysozoa</taxon>
        <taxon>Nematoda</taxon>
        <taxon>Chromadorea</taxon>
        <taxon>Rhabditida</taxon>
        <taxon>Tylenchina</taxon>
        <taxon>Tylenchomorpha</taxon>
        <taxon>Tylenchoidea</taxon>
        <taxon>Heteroderidae</taxon>
        <taxon>Heteroderinae</taxon>
        <taxon>Globodera</taxon>
    </lineage>
</organism>
<evidence type="ECO:0000256" key="8">
    <source>
        <dbReference type="SAM" id="MobiDB-lite"/>
    </source>
</evidence>
<feature type="domain" description="C2H2-type" evidence="9">
    <location>
        <begin position="31"/>
        <end position="58"/>
    </location>
</feature>
<evidence type="ECO:0000256" key="2">
    <source>
        <dbReference type="ARBA" id="ARBA00022723"/>
    </source>
</evidence>
<evidence type="ECO:0000256" key="5">
    <source>
        <dbReference type="ARBA" id="ARBA00022833"/>
    </source>
</evidence>
<feature type="domain" description="C2H2-type" evidence="9">
    <location>
        <begin position="389"/>
        <end position="413"/>
    </location>
</feature>
<protein>
    <submittedName>
        <fullName evidence="11">C2H2-type domain-containing protein</fullName>
    </submittedName>
</protein>
<dbReference type="InterPro" id="IPR013087">
    <property type="entry name" value="Znf_C2H2_type"/>
</dbReference>
<evidence type="ECO:0000256" key="3">
    <source>
        <dbReference type="ARBA" id="ARBA00022737"/>
    </source>
</evidence>
<keyword evidence="10" id="KW-1185">Reference proteome</keyword>
<dbReference type="PROSITE" id="PS50157">
    <property type="entry name" value="ZINC_FINGER_C2H2_2"/>
    <property type="match status" value="3"/>
</dbReference>
<keyword evidence="6" id="KW-0539">Nucleus</keyword>
<dbReference type="Gene3D" id="3.30.160.60">
    <property type="entry name" value="Classic Zinc Finger"/>
    <property type="match status" value="2"/>
</dbReference>
<feature type="region of interest" description="Disordered" evidence="8">
    <location>
        <begin position="251"/>
        <end position="272"/>
    </location>
</feature>
<feature type="compositionally biased region" description="Basic and acidic residues" evidence="8">
    <location>
        <begin position="192"/>
        <end position="210"/>
    </location>
</feature>
<keyword evidence="2" id="KW-0479">Metal-binding</keyword>
<name>A0A914HPP6_GLORO</name>
<feature type="domain" description="C2H2-type" evidence="9">
    <location>
        <begin position="59"/>
        <end position="87"/>
    </location>
</feature>
<dbReference type="GO" id="GO:0016607">
    <property type="term" value="C:nuclear speck"/>
    <property type="evidence" value="ECO:0007669"/>
    <property type="project" value="UniProtKB-SubCell"/>
</dbReference>